<evidence type="ECO:0000313" key="3">
    <source>
        <dbReference type="Proteomes" id="UP001600888"/>
    </source>
</evidence>
<protein>
    <submittedName>
        <fullName evidence="2">Uncharacterized protein</fullName>
    </submittedName>
</protein>
<name>A0ABR4E034_9PEZI</name>
<keyword evidence="3" id="KW-1185">Reference proteome</keyword>
<accession>A0ABR4E034</accession>
<comment type="caution">
    <text evidence="2">The sequence shown here is derived from an EMBL/GenBank/DDBJ whole genome shotgun (WGS) entry which is preliminary data.</text>
</comment>
<organism evidence="2 3">
    <name type="scientific">Diaporthe vaccinii</name>
    <dbReference type="NCBI Taxonomy" id="105482"/>
    <lineage>
        <taxon>Eukaryota</taxon>
        <taxon>Fungi</taxon>
        <taxon>Dikarya</taxon>
        <taxon>Ascomycota</taxon>
        <taxon>Pezizomycotina</taxon>
        <taxon>Sordariomycetes</taxon>
        <taxon>Sordariomycetidae</taxon>
        <taxon>Diaporthales</taxon>
        <taxon>Diaporthaceae</taxon>
        <taxon>Diaporthe</taxon>
        <taxon>Diaporthe eres species complex</taxon>
    </lineage>
</organism>
<dbReference type="Proteomes" id="UP001600888">
    <property type="component" value="Unassembled WGS sequence"/>
</dbReference>
<feature type="region of interest" description="Disordered" evidence="1">
    <location>
        <begin position="1"/>
        <end position="20"/>
    </location>
</feature>
<sequence length="482" mass="53718">MEPKKNRIIGDVNDEKDPSRVAEEARWKARNAGLGQSRWSDGDDLEWSLETTRGKVFEEIKVLARVKTLSPHKMALEERNARTKVYEDMYTNGCCINDTAASAINVEYYIDAQLWRDHVQSRTKKEFPWKRPEIFQQDEGYADFVKSKAPVNEPELAIRPKPSVAETAKEDSAKIEPVNTTASEPQPAKAEAAKAGAAKAGADLVEIFKAEAAKIRAAGKTGATTWSPEIMNLIFDEIFGAEARFEGMGGFDLPLEAGVAEVVGPEAIKRAATLLPGSIELKPVSLGWDRFKLCLRFGSHVEPGRDDFPVRLYHLAWTWCLLVQWKENLLRQEDREKVPSIYDGMHSVMEEWTRRAGKKLAGLSLCGRVWARNVRDDMADLESEEARERLFDAVSKELASSRGQDDEARACGIVDWAGSDTEKLGGGSRSRAYLAIEAMCKYCESVTGEEKLGIIAQKMRPDQMHVAPSLLKKRAARASKGN</sequence>
<dbReference type="EMBL" id="JBAWTH010000126">
    <property type="protein sequence ID" value="KAL2275789.1"/>
    <property type="molecule type" value="Genomic_DNA"/>
</dbReference>
<reference evidence="2 3" key="1">
    <citation type="submission" date="2024-03" db="EMBL/GenBank/DDBJ databases">
        <title>A high-quality draft genome sequence of Diaporthe vaccinii, a causative agent of upright dieback and viscid rot disease in cranberry plants.</title>
        <authorList>
            <person name="Sarrasin M."/>
            <person name="Lang B.F."/>
            <person name="Burger G."/>
        </authorList>
    </citation>
    <scope>NUCLEOTIDE SEQUENCE [LARGE SCALE GENOMIC DNA]</scope>
    <source>
        <strain evidence="2 3">IS7</strain>
    </source>
</reference>
<gene>
    <name evidence="2" type="ORF">FJTKL_01551</name>
</gene>
<evidence type="ECO:0000313" key="2">
    <source>
        <dbReference type="EMBL" id="KAL2275789.1"/>
    </source>
</evidence>
<feature type="region of interest" description="Disordered" evidence="1">
    <location>
        <begin position="162"/>
        <end position="187"/>
    </location>
</feature>
<proteinExistence type="predicted"/>
<evidence type="ECO:0000256" key="1">
    <source>
        <dbReference type="SAM" id="MobiDB-lite"/>
    </source>
</evidence>